<proteinExistence type="predicted"/>
<dbReference type="InterPro" id="IPR046074">
    <property type="entry name" value="DUF6092"/>
</dbReference>
<dbReference type="Pfam" id="PF19585">
    <property type="entry name" value="DUF6092"/>
    <property type="match status" value="1"/>
</dbReference>
<dbReference type="Proteomes" id="UP001059617">
    <property type="component" value="Chromosome"/>
</dbReference>
<gene>
    <name evidence="1" type="ORF">Dfulv_23660</name>
</gene>
<sequence>MATAMVLTEDEALELLAYLVTAARTQVDEAAEYGPLRLLTAAQRLAGFMAPRVSPETRALLEGPIPRVPQTATRSADPEGYAAALDTVCRAVAEHLVARYGLDRGLR</sequence>
<dbReference type="EMBL" id="CP073720">
    <property type="protein sequence ID" value="UWP87073.1"/>
    <property type="molecule type" value="Genomic_DNA"/>
</dbReference>
<protein>
    <submittedName>
        <fullName evidence="1">DUF6092 family protein</fullName>
    </submittedName>
</protein>
<reference evidence="1" key="1">
    <citation type="submission" date="2021-04" db="EMBL/GenBank/DDBJ databases">
        <authorList>
            <person name="Hartkoorn R.C."/>
            <person name="Beaudoing E."/>
            <person name="Hot D."/>
        </authorList>
    </citation>
    <scope>NUCLEOTIDE SEQUENCE</scope>
    <source>
        <strain evidence="1">NRRL B-16292</strain>
    </source>
</reference>
<keyword evidence="2" id="KW-1185">Reference proteome</keyword>
<dbReference type="RefSeq" id="WP_259866889.1">
    <property type="nucleotide sequence ID" value="NZ_BAAAST010000071.1"/>
</dbReference>
<accession>A0ABY5WDS7</accession>
<evidence type="ECO:0000313" key="2">
    <source>
        <dbReference type="Proteomes" id="UP001059617"/>
    </source>
</evidence>
<organism evidence="1 2">
    <name type="scientific">Dactylosporangium fulvum</name>
    <dbReference type="NCBI Taxonomy" id="53359"/>
    <lineage>
        <taxon>Bacteria</taxon>
        <taxon>Bacillati</taxon>
        <taxon>Actinomycetota</taxon>
        <taxon>Actinomycetes</taxon>
        <taxon>Micromonosporales</taxon>
        <taxon>Micromonosporaceae</taxon>
        <taxon>Dactylosporangium</taxon>
    </lineage>
</organism>
<reference evidence="1" key="2">
    <citation type="submission" date="2022-09" db="EMBL/GenBank/DDBJ databases">
        <title>Biosynthetic gene clusters of Dactylosporangioum fulvum.</title>
        <authorList>
            <person name="Caradec T."/>
        </authorList>
    </citation>
    <scope>NUCLEOTIDE SEQUENCE</scope>
    <source>
        <strain evidence="1">NRRL B-16292</strain>
    </source>
</reference>
<evidence type="ECO:0000313" key="1">
    <source>
        <dbReference type="EMBL" id="UWP87073.1"/>
    </source>
</evidence>
<name>A0ABY5WDS7_9ACTN</name>